<accession>A0A9Q3E0I9</accession>
<comment type="caution">
    <text evidence="1">The sequence shown here is derived from an EMBL/GenBank/DDBJ whole genome shotgun (WGS) entry which is preliminary data.</text>
</comment>
<dbReference type="EMBL" id="AVOT02020722">
    <property type="protein sequence ID" value="MBW0509072.1"/>
    <property type="molecule type" value="Genomic_DNA"/>
</dbReference>
<protein>
    <submittedName>
        <fullName evidence="1">Uncharacterized protein</fullName>
    </submittedName>
</protein>
<reference evidence="1" key="1">
    <citation type="submission" date="2021-03" db="EMBL/GenBank/DDBJ databases">
        <title>Draft genome sequence of rust myrtle Austropuccinia psidii MF-1, a brazilian biotype.</title>
        <authorList>
            <person name="Quecine M.C."/>
            <person name="Pachon D.M.R."/>
            <person name="Bonatelli M.L."/>
            <person name="Correr F.H."/>
            <person name="Franceschini L.M."/>
            <person name="Leite T.F."/>
            <person name="Margarido G.R.A."/>
            <person name="Almeida C.A."/>
            <person name="Ferrarezi J.A."/>
            <person name="Labate C.A."/>
        </authorList>
    </citation>
    <scope>NUCLEOTIDE SEQUENCE</scope>
    <source>
        <strain evidence="1">MF-1</strain>
    </source>
</reference>
<dbReference type="Proteomes" id="UP000765509">
    <property type="component" value="Unassembled WGS sequence"/>
</dbReference>
<name>A0A9Q3E0I9_9BASI</name>
<proteinExistence type="predicted"/>
<keyword evidence="2" id="KW-1185">Reference proteome</keyword>
<dbReference type="AlphaFoldDB" id="A0A9Q3E0I9"/>
<evidence type="ECO:0000313" key="1">
    <source>
        <dbReference type="EMBL" id="MBW0509072.1"/>
    </source>
</evidence>
<gene>
    <name evidence="1" type="ORF">O181_048787</name>
</gene>
<evidence type="ECO:0000313" key="2">
    <source>
        <dbReference type="Proteomes" id="UP000765509"/>
    </source>
</evidence>
<sequence length="112" mass="13108">MELAQQIPQFTISMHLEGQNNEKNKSLLKIPQRVLTNPLKFIKIQVVGQSTFPIDFQKGQYSPPQEYLKGAFKILNTPQDHGKYWSREARKPFRALTDLQYSLWTENIGYRP</sequence>
<organism evidence="1 2">
    <name type="scientific">Austropuccinia psidii MF-1</name>
    <dbReference type="NCBI Taxonomy" id="1389203"/>
    <lineage>
        <taxon>Eukaryota</taxon>
        <taxon>Fungi</taxon>
        <taxon>Dikarya</taxon>
        <taxon>Basidiomycota</taxon>
        <taxon>Pucciniomycotina</taxon>
        <taxon>Pucciniomycetes</taxon>
        <taxon>Pucciniales</taxon>
        <taxon>Sphaerophragmiaceae</taxon>
        <taxon>Austropuccinia</taxon>
    </lineage>
</organism>